<dbReference type="PANTHER" id="PTHR11458:SF0">
    <property type="entry name" value="DELTA-AMINOLEVULINIC ACID DEHYDRATASE"/>
    <property type="match status" value="1"/>
</dbReference>
<keyword evidence="10" id="KW-0460">Magnesium</keyword>
<evidence type="ECO:0000256" key="4">
    <source>
        <dbReference type="ARBA" id="ARBA00020771"/>
    </source>
</evidence>
<dbReference type="FunFam" id="3.20.20.70:FF:000019">
    <property type="entry name" value="Delta-aminolevulinic acid dehydratase"/>
    <property type="match status" value="1"/>
</dbReference>
<keyword evidence="16" id="KW-1185">Reference proteome</keyword>
<evidence type="ECO:0000256" key="9">
    <source>
        <dbReference type="PIRSR" id="PIRSR001415-1"/>
    </source>
</evidence>
<sequence>MLQRPRRNRKSEVIRQMVQETHVSAANLIFPLFIIDGVNQKSEVASMPGIFRYSIDNLLREIESCLKLGLNSFDLFPNIAEELKDKFATESYRDESLYLRAIREVKKNFHEACVITDVAMDPYSSDGHDGIVENGVILNDETLDILGKMALAHAQSGADIIAPSDMMDGRVGYIRNVLDDSGFTNVSIMSYSAKYASAFYGPFRDALNSAPKFGDKKTYQMNPANQREALIEAGLDELEGADFLMVKPALPYLDVIKLIKDNTELPVAAYNVSGEYAMIKAAIQRGWLNEQRAITEVLTSIRRAGATAILTYHAKEVLENKWL</sequence>
<dbReference type="GO" id="GO:0004655">
    <property type="term" value="F:porphobilinogen synthase activity"/>
    <property type="evidence" value="ECO:0007669"/>
    <property type="project" value="UniProtKB-EC"/>
</dbReference>
<dbReference type="GO" id="GO:0005829">
    <property type="term" value="C:cytosol"/>
    <property type="evidence" value="ECO:0007669"/>
    <property type="project" value="TreeGrafter"/>
</dbReference>
<evidence type="ECO:0000256" key="12">
    <source>
        <dbReference type="RuleBase" id="RU004161"/>
    </source>
</evidence>
<evidence type="ECO:0000256" key="3">
    <source>
        <dbReference type="ARBA" id="ARBA00012053"/>
    </source>
</evidence>
<name>A0AAE6MLR4_9SPHI</name>
<comment type="similarity">
    <text evidence="2 12">Belongs to the ALAD family.</text>
</comment>
<dbReference type="Pfam" id="PF00490">
    <property type="entry name" value="ALAD"/>
    <property type="match status" value="1"/>
</dbReference>
<evidence type="ECO:0000256" key="2">
    <source>
        <dbReference type="ARBA" id="ARBA00008055"/>
    </source>
</evidence>
<reference evidence="14 16" key="2">
    <citation type="submission" date="2021-03" db="EMBL/GenBank/DDBJ databases">
        <title>Mucilaginibacter strains isolated from gold and copper mining confer multi heavy-metal resistance.</title>
        <authorList>
            <person name="Li Y."/>
        </authorList>
    </citation>
    <scope>NUCLEOTIDE SEQUENCE [LARGE SCALE GENOMIC DNA]</scope>
    <source>
        <strain evidence="14 16">P2-4</strain>
    </source>
</reference>
<dbReference type="Gene3D" id="3.20.20.70">
    <property type="entry name" value="Aldolase class I"/>
    <property type="match status" value="1"/>
</dbReference>
<evidence type="ECO:0000256" key="8">
    <source>
        <dbReference type="ARBA" id="ARBA00047651"/>
    </source>
</evidence>
<protein>
    <recommendedName>
        <fullName evidence="4 11">Delta-aminolevulinic acid dehydratase</fullName>
        <ecNumber evidence="3 11">4.2.1.24</ecNumber>
    </recommendedName>
</protein>
<dbReference type="Proteomes" id="UP000250557">
    <property type="component" value="Chromosome"/>
</dbReference>
<dbReference type="EMBL" id="CP071880">
    <property type="protein sequence ID" value="QTE49378.1"/>
    <property type="molecule type" value="Genomic_DNA"/>
</dbReference>
<evidence type="ECO:0000313" key="15">
    <source>
        <dbReference type="Proteomes" id="UP000250557"/>
    </source>
</evidence>
<accession>A0AAE6MLR4</accession>
<evidence type="ECO:0000256" key="5">
    <source>
        <dbReference type="ARBA" id="ARBA00023133"/>
    </source>
</evidence>
<dbReference type="PANTHER" id="PTHR11458">
    <property type="entry name" value="DELTA-AMINOLEVULINIC ACID DEHYDRATASE"/>
    <property type="match status" value="1"/>
</dbReference>
<evidence type="ECO:0000313" key="13">
    <source>
        <dbReference type="EMBL" id="QEM08046.1"/>
    </source>
</evidence>
<keyword evidence="7 11" id="KW-0627">Porphyrin biosynthesis</keyword>
<dbReference type="PIRSF" id="PIRSF001415">
    <property type="entry name" value="Porphbilin_synth"/>
    <property type="match status" value="1"/>
</dbReference>
<evidence type="ECO:0000256" key="7">
    <source>
        <dbReference type="ARBA" id="ARBA00023244"/>
    </source>
</evidence>
<keyword evidence="10" id="KW-0479">Metal-binding</keyword>
<dbReference type="EC" id="4.2.1.24" evidence="3 11"/>
<evidence type="ECO:0000256" key="1">
    <source>
        <dbReference type="ARBA" id="ARBA00004694"/>
    </source>
</evidence>
<dbReference type="InterPro" id="IPR001731">
    <property type="entry name" value="ALAD"/>
</dbReference>
<keyword evidence="5" id="KW-0350">Heme biosynthesis</keyword>
<feature type="active site" description="Schiff-base intermediate with substrate" evidence="9">
    <location>
        <position position="247"/>
    </location>
</feature>
<comment type="pathway">
    <text evidence="1">Porphyrin-containing compound metabolism; protoporphyrin-IX biosynthesis; coproporphyrinogen-III from 5-aminolevulinate: step 1/4.</text>
</comment>
<gene>
    <name evidence="13" type="primary">hemB</name>
    <name evidence="13" type="ORF">DIU31_032770</name>
    <name evidence="14" type="ORF">J3L21_28235</name>
</gene>
<keyword evidence="6 11" id="KW-0456">Lyase</keyword>
<organism evidence="13 15">
    <name type="scientific">Mucilaginibacter rubeus</name>
    <dbReference type="NCBI Taxonomy" id="2027860"/>
    <lineage>
        <taxon>Bacteria</taxon>
        <taxon>Pseudomonadati</taxon>
        <taxon>Bacteroidota</taxon>
        <taxon>Sphingobacteriia</taxon>
        <taxon>Sphingobacteriales</taxon>
        <taxon>Sphingobacteriaceae</taxon>
        <taxon>Mucilaginibacter</taxon>
    </lineage>
</organism>
<evidence type="ECO:0000256" key="10">
    <source>
        <dbReference type="PIRSR" id="PIRSR001415-5"/>
    </source>
</evidence>
<evidence type="ECO:0000256" key="6">
    <source>
        <dbReference type="ARBA" id="ARBA00023239"/>
    </source>
</evidence>
<dbReference type="SUPFAM" id="SSF51569">
    <property type="entry name" value="Aldolase"/>
    <property type="match status" value="1"/>
</dbReference>
<dbReference type="EMBL" id="CP043451">
    <property type="protein sequence ID" value="QEM08046.1"/>
    <property type="molecule type" value="Genomic_DNA"/>
</dbReference>
<dbReference type="Proteomes" id="UP000663940">
    <property type="component" value="Chromosome"/>
</dbReference>
<dbReference type="SMART" id="SM01004">
    <property type="entry name" value="ALAD"/>
    <property type="match status" value="1"/>
</dbReference>
<dbReference type="CDD" id="cd04823">
    <property type="entry name" value="ALAD_PBGS_aspartate_rich"/>
    <property type="match status" value="1"/>
</dbReference>
<dbReference type="AlphaFoldDB" id="A0AAE6MLR4"/>
<dbReference type="PROSITE" id="PS00169">
    <property type="entry name" value="D_ALA_DEHYDRATASE"/>
    <property type="match status" value="1"/>
</dbReference>
<feature type="active site" description="Schiff-base intermediate with substrate" evidence="9">
    <location>
        <position position="194"/>
    </location>
</feature>
<feature type="binding site" evidence="10">
    <location>
        <position position="232"/>
    </location>
    <ligand>
        <name>Mg(2+)</name>
        <dbReference type="ChEBI" id="CHEBI:18420"/>
    </ligand>
</feature>
<dbReference type="RefSeq" id="WP_112657864.1">
    <property type="nucleotide sequence ID" value="NZ_CP043451.1"/>
</dbReference>
<evidence type="ECO:0000313" key="14">
    <source>
        <dbReference type="EMBL" id="QTE49378.1"/>
    </source>
</evidence>
<reference evidence="13 15" key="1">
    <citation type="submission" date="2019-08" db="EMBL/GenBank/DDBJ databases">
        <title>Comparative genome analysis confer to the adaptation heavy metal polluted environment.</title>
        <authorList>
            <person name="Li Y."/>
        </authorList>
    </citation>
    <scope>NUCLEOTIDE SEQUENCE [LARGE SCALE GENOMIC DNA]</scope>
    <source>
        <strain evidence="13 15">P2</strain>
    </source>
</reference>
<dbReference type="GO" id="GO:0006783">
    <property type="term" value="P:heme biosynthetic process"/>
    <property type="evidence" value="ECO:0007669"/>
    <property type="project" value="UniProtKB-KW"/>
</dbReference>
<dbReference type="PRINTS" id="PR00144">
    <property type="entry name" value="DALDHYDRTASE"/>
</dbReference>
<dbReference type="InterPro" id="IPR030656">
    <property type="entry name" value="ALAD_AS"/>
</dbReference>
<proteinExistence type="inferred from homology"/>
<comment type="subunit">
    <text evidence="11">Homooctamer.</text>
</comment>
<dbReference type="InterPro" id="IPR013785">
    <property type="entry name" value="Aldolase_TIM"/>
</dbReference>
<evidence type="ECO:0000313" key="16">
    <source>
        <dbReference type="Proteomes" id="UP000663940"/>
    </source>
</evidence>
<comment type="catalytic activity">
    <reaction evidence="8 11">
        <text>2 5-aminolevulinate = porphobilinogen + 2 H2O + H(+)</text>
        <dbReference type="Rhea" id="RHEA:24064"/>
        <dbReference type="ChEBI" id="CHEBI:15377"/>
        <dbReference type="ChEBI" id="CHEBI:15378"/>
        <dbReference type="ChEBI" id="CHEBI:58126"/>
        <dbReference type="ChEBI" id="CHEBI:356416"/>
        <dbReference type="EC" id="4.2.1.24"/>
    </reaction>
</comment>
<dbReference type="GO" id="GO:0008270">
    <property type="term" value="F:zinc ion binding"/>
    <property type="evidence" value="ECO:0007669"/>
    <property type="project" value="TreeGrafter"/>
</dbReference>
<evidence type="ECO:0000256" key="11">
    <source>
        <dbReference type="RuleBase" id="RU000515"/>
    </source>
</evidence>
<dbReference type="NCBIfam" id="NF006762">
    <property type="entry name" value="PRK09283.1"/>
    <property type="match status" value="1"/>
</dbReference>